<dbReference type="AlphaFoldDB" id="A0A5B7JY12"/>
<reference evidence="1 2" key="1">
    <citation type="submission" date="2019-05" db="EMBL/GenBank/DDBJ databases">
        <title>Another draft genome of Portunus trituberculatus and its Hox gene families provides insights of decapod evolution.</title>
        <authorList>
            <person name="Jeong J.-H."/>
            <person name="Song I."/>
            <person name="Kim S."/>
            <person name="Choi T."/>
            <person name="Kim D."/>
            <person name="Ryu S."/>
            <person name="Kim W."/>
        </authorList>
    </citation>
    <scope>NUCLEOTIDE SEQUENCE [LARGE SCALE GENOMIC DNA]</scope>
    <source>
        <tissue evidence="1">Muscle</tissue>
    </source>
</reference>
<protein>
    <submittedName>
        <fullName evidence="1">Uncharacterized protein</fullName>
    </submittedName>
</protein>
<evidence type="ECO:0000313" key="1">
    <source>
        <dbReference type="EMBL" id="MPC99719.1"/>
    </source>
</evidence>
<comment type="caution">
    <text evidence="1">The sequence shown here is derived from an EMBL/GenBank/DDBJ whole genome shotgun (WGS) entry which is preliminary data.</text>
</comment>
<sequence>MKRQNEKQQSYLPCLLEVTRQGWRSSSDHSHYYNNMRIHMNTQATLTKTFQSVLKIEKPLGKFAVSTNIHNLTSPNLTPFPIG</sequence>
<proteinExistence type="predicted"/>
<dbReference type="Proteomes" id="UP000324222">
    <property type="component" value="Unassembled WGS sequence"/>
</dbReference>
<name>A0A5B7JY12_PORTR</name>
<accession>A0A5B7JY12</accession>
<dbReference type="EMBL" id="VSRR010119539">
    <property type="protein sequence ID" value="MPC99719.1"/>
    <property type="molecule type" value="Genomic_DNA"/>
</dbReference>
<gene>
    <name evidence="1" type="ORF">E2C01_095149</name>
</gene>
<keyword evidence="2" id="KW-1185">Reference proteome</keyword>
<organism evidence="1 2">
    <name type="scientific">Portunus trituberculatus</name>
    <name type="common">Swimming crab</name>
    <name type="synonym">Neptunus trituberculatus</name>
    <dbReference type="NCBI Taxonomy" id="210409"/>
    <lineage>
        <taxon>Eukaryota</taxon>
        <taxon>Metazoa</taxon>
        <taxon>Ecdysozoa</taxon>
        <taxon>Arthropoda</taxon>
        <taxon>Crustacea</taxon>
        <taxon>Multicrustacea</taxon>
        <taxon>Malacostraca</taxon>
        <taxon>Eumalacostraca</taxon>
        <taxon>Eucarida</taxon>
        <taxon>Decapoda</taxon>
        <taxon>Pleocyemata</taxon>
        <taxon>Brachyura</taxon>
        <taxon>Eubrachyura</taxon>
        <taxon>Portunoidea</taxon>
        <taxon>Portunidae</taxon>
        <taxon>Portuninae</taxon>
        <taxon>Portunus</taxon>
    </lineage>
</organism>
<evidence type="ECO:0000313" key="2">
    <source>
        <dbReference type="Proteomes" id="UP000324222"/>
    </source>
</evidence>